<dbReference type="RefSeq" id="WP_047820775.1">
    <property type="nucleotide sequence ID" value="NZ_CP011770.1"/>
</dbReference>
<dbReference type="STRING" id="1348774.AB433_09120"/>
<reference evidence="1 2" key="1">
    <citation type="submission" date="2015-06" db="EMBL/GenBank/DDBJ databases">
        <authorList>
            <person name="Zeng Y."/>
            <person name="Huang Y."/>
        </authorList>
    </citation>
    <scope>NUCLEOTIDE SEQUENCE [LARGE SCALE GENOMIC DNA]</scope>
    <source>
        <strain evidence="1 2">PQ-2</strain>
    </source>
</reference>
<sequence length="146" mass="15926">MDRTVNLQKQPFTNTLHAIVLAFPVALYPSAWLADIAYYNTAVIQWTNFASWLIAGADLFAGILLLFAVLGLFFGHARHARGRGLLYLIVVAAMFVTGVVNAFHHARDGWHSVGMTGLVLSAVCTVLALIAAVIAYGSIEQREERP</sequence>
<proteinExistence type="predicted"/>
<evidence type="ECO:0000313" key="1">
    <source>
        <dbReference type="EMBL" id="AKM10097.1"/>
    </source>
</evidence>
<dbReference type="AlphaFoldDB" id="A0A0G3XFZ0"/>
<accession>A0A0G3XFZ0</accession>
<evidence type="ECO:0000313" key="2">
    <source>
        <dbReference type="Proteomes" id="UP000035287"/>
    </source>
</evidence>
<dbReference type="Pfam" id="PF09990">
    <property type="entry name" value="DUF2231"/>
    <property type="match status" value="1"/>
</dbReference>
<gene>
    <name evidence="1" type="ORF">AB433_09120</name>
</gene>
<name>A0A0G3XFZ0_9SPHN</name>
<dbReference type="EMBL" id="CP011770">
    <property type="protein sequence ID" value="AKM10097.1"/>
    <property type="molecule type" value="Genomic_DNA"/>
</dbReference>
<organism evidence="1 2">
    <name type="scientific">Croceicoccus naphthovorans</name>
    <dbReference type="NCBI Taxonomy" id="1348774"/>
    <lineage>
        <taxon>Bacteria</taxon>
        <taxon>Pseudomonadati</taxon>
        <taxon>Pseudomonadota</taxon>
        <taxon>Alphaproteobacteria</taxon>
        <taxon>Sphingomonadales</taxon>
        <taxon>Erythrobacteraceae</taxon>
        <taxon>Croceicoccus</taxon>
    </lineage>
</organism>
<protein>
    <submittedName>
        <fullName evidence="1">Membrane protein</fullName>
    </submittedName>
</protein>
<dbReference type="InterPro" id="IPR019251">
    <property type="entry name" value="DUF2231_TM"/>
</dbReference>
<dbReference type="PATRIC" id="fig|1348774.3.peg.1913"/>
<keyword evidence="2" id="KW-1185">Reference proteome</keyword>
<dbReference type="Proteomes" id="UP000035287">
    <property type="component" value="Chromosome"/>
</dbReference>
<dbReference type="KEGG" id="cna:AB433_09120"/>